<evidence type="ECO:0000256" key="1">
    <source>
        <dbReference type="SAM" id="MobiDB-lite"/>
    </source>
</evidence>
<dbReference type="AlphaFoldDB" id="A0A143BP79"/>
<dbReference type="OrthoDB" id="9796641at2"/>
<name>A0A143BP79_9BACT</name>
<sequence>MPKPSKPSASKTSPTKGRADLARLRRVTEAEIQRTSPAELRDLPDTLWQSARVVSPVSKQAISIRLDRDVVEFFRAKGPRYQSQINAVLRSYVDHVVASTPTPRRKRAV</sequence>
<keyword evidence="3" id="KW-1185">Reference proteome</keyword>
<organism evidence="2 3">
    <name type="scientific">Gemmatimonas phototrophica</name>
    <dbReference type="NCBI Taxonomy" id="1379270"/>
    <lineage>
        <taxon>Bacteria</taxon>
        <taxon>Pseudomonadati</taxon>
        <taxon>Gemmatimonadota</taxon>
        <taxon>Gemmatimonadia</taxon>
        <taxon>Gemmatimonadales</taxon>
        <taxon>Gemmatimonadaceae</taxon>
        <taxon>Gemmatimonas</taxon>
    </lineage>
</organism>
<evidence type="ECO:0000313" key="2">
    <source>
        <dbReference type="EMBL" id="AMW06395.1"/>
    </source>
</evidence>
<dbReference type="STRING" id="1379270.GEMMAAP_19575"/>
<feature type="region of interest" description="Disordered" evidence="1">
    <location>
        <begin position="1"/>
        <end position="37"/>
    </location>
</feature>
<proteinExistence type="predicted"/>
<dbReference type="Pfam" id="PF14384">
    <property type="entry name" value="BrnA_antitoxin"/>
    <property type="match status" value="1"/>
</dbReference>
<dbReference type="InterPro" id="IPR025528">
    <property type="entry name" value="BrnA_antitoxin"/>
</dbReference>
<accession>A0A143BP79</accession>
<feature type="compositionally biased region" description="Low complexity" evidence="1">
    <location>
        <begin position="1"/>
        <end position="16"/>
    </location>
</feature>
<protein>
    <recommendedName>
        <fullName evidence="4">3-oxoacyl-ACP synthase</fullName>
    </recommendedName>
</protein>
<evidence type="ECO:0000313" key="3">
    <source>
        <dbReference type="Proteomes" id="UP000076404"/>
    </source>
</evidence>
<evidence type="ECO:0008006" key="4">
    <source>
        <dbReference type="Google" id="ProtNLM"/>
    </source>
</evidence>
<dbReference type="eggNOG" id="COG3514">
    <property type="taxonomic scope" value="Bacteria"/>
</dbReference>
<gene>
    <name evidence="2" type="ORF">GEMMAAP_19575</name>
</gene>
<dbReference type="Proteomes" id="UP000076404">
    <property type="component" value="Chromosome"/>
</dbReference>
<reference evidence="2 3" key="1">
    <citation type="journal article" date="2014" name="Proc. Natl. Acad. Sci. U.S.A.">
        <title>Functional type 2 photosynthetic reaction centers found in the rare bacterial phylum Gemmatimonadetes.</title>
        <authorList>
            <person name="Zeng Y."/>
            <person name="Feng F."/>
            <person name="Medova H."/>
            <person name="Dean J."/>
            <person name="Koblizek M."/>
        </authorList>
    </citation>
    <scope>NUCLEOTIDE SEQUENCE [LARGE SCALE GENOMIC DNA]</scope>
    <source>
        <strain evidence="2 3">AP64</strain>
    </source>
</reference>
<dbReference type="RefSeq" id="WP_075071583.1">
    <property type="nucleotide sequence ID" value="NZ_CP011454.1"/>
</dbReference>
<feature type="compositionally biased region" description="Basic and acidic residues" evidence="1">
    <location>
        <begin position="17"/>
        <end position="32"/>
    </location>
</feature>
<dbReference type="EMBL" id="CP011454">
    <property type="protein sequence ID" value="AMW06395.1"/>
    <property type="molecule type" value="Genomic_DNA"/>
</dbReference>
<dbReference type="KEGG" id="gph:GEMMAAP_19575"/>
<reference evidence="2 3" key="2">
    <citation type="journal article" date="2016" name="Environ. Microbiol. Rep.">
        <title>Metagenomic evidence for the presence of phototrophic Gemmatimonadetes bacteria in diverse environments.</title>
        <authorList>
            <person name="Zeng Y."/>
            <person name="Baumbach J."/>
            <person name="Barbosa E.G."/>
            <person name="Azevedo V."/>
            <person name="Zhang C."/>
            <person name="Koblizek M."/>
        </authorList>
    </citation>
    <scope>NUCLEOTIDE SEQUENCE [LARGE SCALE GENOMIC DNA]</scope>
    <source>
        <strain evidence="2 3">AP64</strain>
    </source>
</reference>